<dbReference type="InterPro" id="IPR052077">
    <property type="entry name" value="CcrZ_PhaseVar_Mediator"/>
</dbReference>
<dbReference type="GO" id="GO:0016301">
    <property type="term" value="F:kinase activity"/>
    <property type="evidence" value="ECO:0007669"/>
    <property type="project" value="UniProtKB-KW"/>
</dbReference>
<dbReference type="Gene3D" id="3.90.1200.10">
    <property type="match status" value="1"/>
</dbReference>
<evidence type="ECO:0000313" key="3">
    <source>
        <dbReference type="Proteomes" id="UP000236721"/>
    </source>
</evidence>
<keyword evidence="2" id="KW-0808">Transferase</keyword>
<dbReference type="RefSeq" id="WP_103880510.1">
    <property type="nucleotide sequence ID" value="NZ_FNVG01000010.1"/>
</dbReference>
<proteinExistence type="predicted"/>
<feature type="domain" description="Aminoglycoside phosphotransferase" evidence="1">
    <location>
        <begin position="30"/>
        <end position="220"/>
    </location>
</feature>
<dbReference type="OrthoDB" id="179763at2"/>
<dbReference type="EMBL" id="FNVG01000010">
    <property type="protein sequence ID" value="SEG27902.1"/>
    <property type="molecule type" value="Genomic_DNA"/>
</dbReference>
<dbReference type="Pfam" id="PF01636">
    <property type="entry name" value="APH"/>
    <property type="match status" value="1"/>
</dbReference>
<reference evidence="3" key="1">
    <citation type="submission" date="2016-10" db="EMBL/GenBank/DDBJ databases">
        <authorList>
            <person name="Varghese N."/>
            <person name="Submissions S."/>
        </authorList>
    </citation>
    <scope>NUCLEOTIDE SEQUENCE [LARGE SCALE GENOMIC DNA]</scope>
    <source>
        <strain evidence="3">CGMCC 1.7062</strain>
    </source>
</reference>
<name>A0A1H5YVV7_9VIBR</name>
<dbReference type="InterPro" id="IPR002575">
    <property type="entry name" value="Aminoglycoside_PTrfase"/>
</dbReference>
<keyword evidence="2" id="KW-0418">Kinase</keyword>
<protein>
    <submittedName>
        <fullName evidence="2">Thiamine kinase</fullName>
    </submittedName>
</protein>
<gene>
    <name evidence="2" type="ORF">SAMN04488244_11038</name>
</gene>
<evidence type="ECO:0000313" key="2">
    <source>
        <dbReference type="EMBL" id="SEG27902.1"/>
    </source>
</evidence>
<dbReference type="PANTHER" id="PTHR40086:SF1">
    <property type="entry name" value="CELL CYCLE REGULATOR CCRZ"/>
    <property type="match status" value="1"/>
</dbReference>
<accession>A0A1H5YVV7</accession>
<dbReference type="SUPFAM" id="SSF56112">
    <property type="entry name" value="Protein kinase-like (PK-like)"/>
    <property type="match status" value="1"/>
</dbReference>
<evidence type="ECO:0000259" key="1">
    <source>
        <dbReference type="Pfam" id="PF01636"/>
    </source>
</evidence>
<sequence length="280" mass="32204">MLNWNEAVRQSADLALLPQVLNEVPLGALPLSGGLTNRAWRVCTQSHGWVIWRANSPHCVVFDVCRSNESAVIENAHNLIDTNQVIAHSSQGLVLSWLEGEPLAAANQLEPILEALAKIHRTVPVTGIRQFDYQRKVDHYWQQLKSADIKSHYTDMYQQYRTLPRLHCQERVLCHFDFGVHNLLQTDRGLAVIDWEYAAVAAPTLDLVMTLDMLDVDIQTGLEIYQRYQPHIDFVAWQEDMAIWQRHAQVMASLWYLLAAQVWNNDDFLNEANAIYQRFC</sequence>
<dbReference type="PANTHER" id="PTHR40086">
    <property type="entry name" value="PHOSPHOTRANSFERASE YTMP-RELATED"/>
    <property type="match status" value="1"/>
</dbReference>
<organism evidence="2 3">
    <name type="scientific">Vibrio hangzhouensis</name>
    <dbReference type="NCBI Taxonomy" id="462991"/>
    <lineage>
        <taxon>Bacteria</taxon>
        <taxon>Pseudomonadati</taxon>
        <taxon>Pseudomonadota</taxon>
        <taxon>Gammaproteobacteria</taxon>
        <taxon>Vibrionales</taxon>
        <taxon>Vibrionaceae</taxon>
        <taxon>Vibrio</taxon>
    </lineage>
</organism>
<keyword evidence="3" id="KW-1185">Reference proteome</keyword>
<dbReference type="AlphaFoldDB" id="A0A1H5YVV7"/>
<dbReference type="Proteomes" id="UP000236721">
    <property type="component" value="Unassembled WGS sequence"/>
</dbReference>
<dbReference type="InterPro" id="IPR011009">
    <property type="entry name" value="Kinase-like_dom_sf"/>
</dbReference>